<evidence type="ECO:0000256" key="13">
    <source>
        <dbReference type="ARBA" id="ARBA00034808"/>
    </source>
</evidence>
<dbReference type="CDD" id="cd17992">
    <property type="entry name" value="DEXHc_RecG"/>
    <property type="match status" value="1"/>
</dbReference>
<dbReference type="PROSITE" id="PS51192">
    <property type="entry name" value="HELICASE_ATP_BIND_1"/>
    <property type="match status" value="1"/>
</dbReference>
<evidence type="ECO:0000256" key="4">
    <source>
        <dbReference type="ARBA" id="ARBA00022763"/>
    </source>
</evidence>
<evidence type="ECO:0000313" key="18">
    <source>
        <dbReference type="EMBL" id="UQK59647.1"/>
    </source>
</evidence>
<evidence type="ECO:0000256" key="10">
    <source>
        <dbReference type="ARBA" id="ARBA00023204"/>
    </source>
</evidence>
<comment type="function">
    <text evidence="15">Plays a critical role in recombination and DNA repair. Helps process Holliday junction intermediates to mature products by catalyzing branch migration. Has replication fork regression activity, unwinds stalled or blocked replication forks to make a HJ that can be resolved. Has a DNA unwinding activity characteristic of a DNA helicase with 3'-5' polarity.</text>
</comment>
<keyword evidence="9 15" id="KW-0233">DNA recombination</keyword>
<evidence type="ECO:0000256" key="9">
    <source>
        <dbReference type="ARBA" id="ARBA00023172"/>
    </source>
</evidence>
<dbReference type="InterPro" id="IPR011545">
    <property type="entry name" value="DEAD/DEAH_box_helicase_dom"/>
</dbReference>
<dbReference type="SUPFAM" id="SSF52540">
    <property type="entry name" value="P-loop containing nucleoside triphosphate hydrolases"/>
    <property type="match status" value="2"/>
</dbReference>
<evidence type="ECO:0000256" key="15">
    <source>
        <dbReference type="RuleBase" id="RU363016"/>
    </source>
</evidence>
<protein>
    <recommendedName>
        <fullName evidence="2 15">ATP-dependent DNA helicase RecG</fullName>
        <ecNumber evidence="13 15">5.6.2.4</ecNumber>
    </recommendedName>
</protein>
<dbReference type="GO" id="GO:0003677">
    <property type="term" value="F:DNA binding"/>
    <property type="evidence" value="ECO:0007669"/>
    <property type="project" value="UniProtKB-KW"/>
</dbReference>
<dbReference type="Gene3D" id="2.40.50.140">
    <property type="entry name" value="Nucleic acid-binding proteins"/>
    <property type="match status" value="1"/>
</dbReference>
<dbReference type="NCBIfam" id="TIGR00643">
    <property type="entry name" value="recG"/>
    <property type="match status" value="1"/>
</dbReference>
<dbReference type="EMBL" id="CP096649">
    <property type="protein sequence ID" value="UQK59647.1"/>
    <property type="molecule type" value="Genomic_DNA"/>
</dbReference>
<dbReference type="Pfam" id="PF19833">
    <property type="entry name" value="RecG_dom3_C"/>
    <property type="match status" value="1"/>
</dbReference>
<dbReference type="InterPro" id="IPR012340">
    <property type="entry name" value="NA-bd_OB-fold"/>
</dbReference>
<comment type="catalytic activity">
    <reaction evidence="14 15">
        <text>ATP + H2O = ADP + phosphate + H(+)</text>
        <dbReference type="Rhea" id="RHEA:13065"/>
        <dbReference type="ChEBI" id="CHEBI:15377"/>
        <dbReference type="ChEBI" id="CHEBI:15378"/>
        <dbReference type="ChEBI" id="CHEBI:30616"/>
        <dbReference type="ChEBI" id="CHEBI:43474"/>
        <dbReference type="ChEBI" id="CHEBI:456216"/>
        <dbReference type="EC" id="5.6.2.4"/>
    </reaction>
</comment>
<comment type="similarity">
    <text evidence="1 15">Belongs to the helicase family. RecG subfamily.</text>
</comment>
<keyword evidence="10 15" id="KW-0234">DNA repair</keyword>
<dbReference type="Pfam" id="PF00271">
    <property type="entry name" value="Helicase_C"/>
    <property type="match status" value="1"/>
</dbReference>
<keyword evidence="4 15" id="KW-0227">DNA damage</keyword>
<dbReference type="InterPro" id="IPR047112">
    <property type="entry name" value="RecG/Mfd"/>
</dbReference>
<evidence type="ECO:0000256" key="5">
    <source>
        <dbReference type="ARBA" id="ARBA00022801"/>
    </source>
</evidence>
<dbReference type="PANTHER" id="PTHR47964:SF1">
    <property type="entry name" value="ATP-DEPENDENT DNA HELICASE HOMOLOG RECG, CHLOROPLASTIC"/>
    <property type="match status" value="1"/>
</dbReference>
<evidence type="ECO:0000313" key="19">
    <source>
        <dbReference type="Proteomes" id="UP000831151"/>
    </source>
</evidence>
<evidence type="ECO:0000256" key="7">
    <source>
        <dbReference type="ARBA" id="ARBA00022840"/>
    </source>
</evidence>
<dbReference type="SMART" id="SM00487">
    <property type="entry name" value="DEXDc"/>
    <property type="match status" value="1"/>
</dbReference>
<dbReference type="GO" id="GO:0006310">
    <property type="term" value="P:DNA recombination"/>
    <property type="evidence" value="ECO:0007669"/>
    <property type="project" value="UniProtKB-UniRule"/>
</dbReference>
<dbReference type="SMART" id="SM00490">
    <property type="entry name" value="HELICc"/>
    <property type="match status" value="1"/>
</dbReference>
<dbReference type="KEGG" id="fms:M1R53_03100"/>
<dbReference type="GO" id="GO:0016787">
    <property type="term" value="F:hydrolase activity"/>
    <property type="evidence" value="ECO:0007669"/>
    <property type="project" value="UniProtKB-KW"/>
</dbReference>
<dbReference type="RefSeq" id="WP_249243039.1">
    <property type="nucleotide sequence ID" value="NZ_CP096649.1"/>
</dbReference>
<sequence>MKLKEVKGVGSKTEEYLNRLGLYTAEDALLNRPRRYEDRKNLRYISDESLSDASLFKVKIISSPIMRQRNMMMFDVCDEKNNAKVFFFGMNFYRNIFKPGKTFYFFGKLNKNKFGYSFSNPEFYNSLNTDRLGYIGPIYNLVKGLYNSKLVSIVSELLNTKGLVKEIIPEILIRDYNLYGIDEALKELHFPTSHETLEKARRTLAFREIFTVEYGFKILRKEVQDENFVKFKHFDEEDNFIKGLGFELTPDQKTVIDEINADMQADKRMNRLVQGDVGSGKTIVAVYAMYKAYLNGYQAAMMAPTEILAKQHYESLKDIFKDKDIKVALLSSSISNKEKNEIYDGLDSGEIDIVVGTHSIIQDKVNFKNLGLVITDEQHRFGVKQRANLTNKSVYADTLVMSATPIPRTMSLIFYGDLDISTIKTMPPGRKKVETYAVPYSYKERIFNFIEKELKNSKQVYVVTPLIEESESLDLSNANDVYLELKEHFRNYNVALLHGKTSNEEKNKIMSAYEENKVQILVSTTVIEVGVNVANANLMVILNAERFGLSTLHQLRGRVGRSSDQAYCVLVYDKLNDISYERLKLMQETGDGFEISKKDLILRGPGDFFGTKQHGAIDFKFFDFDKDTEMINDINKEVLSILRGDIEYEKDRYDALLNNMDSVFYDSKQDIILN</sequence>
<keyword evidence="5 15" id="KW-0378">Hydrolase</keyword>
<dbReference type="EC" id="5.6.2.4" evidence="13 15"/>
<keyword evidence="6 15" id="KW-0347">Helicase</keyword>
<dbReference type="PANTHER" id="PTHR47964">
    <property type="entry name" value="ATP-DEPENDENT DNA HELICASE HOMOLOG RECG, CHLOROPLASTIC"/>
    <property type="match status" value="1"/>
</dbReference>
<feature type="domain" description="Helicase C-terminal" evidence="17">
    <location>
        <begin position="442"/>
        <end position="601"/>
    </location>
</feature>
<keyword evidence="3 15" id="KW-0547">Nucleotide-binding</keyword>
<proteinExistence type="inferred from homology"/>
<dbReference type="Pfam" id="PF00270">
    <property type="entry name" value="DEAD"/>
    <property type="match status" value="1"/>
</dbReference>
<dbReference type="GO" id="GO:0006281">
    <property type="term" value="P:DNA repair"/>
    <property type="evidence" value="ECO:0007669"/>
    <property type="project" value="UniProtKB-UniRule"/>
</dbReference>
<dbReference type="Gene3D" id="3.40.50.300">
    <property type="entry name" value="P-loop containing nucleotide triphosphate hydrolases"/>
    <property type="match status" value="2"/>
</dbReference>
<gene>
    <name evidence="18" type="primary">recG</name>
    <name evidence="18" type="ORF">M1R53_03100</name>
</gene>
<dbReference type="InterPro" id="IPR004609">
    <property type="entry name" value="ATP-dep_DNA_helicase_RecG"/>
</dbReference>
<dbReference type="InterPro" id="IPR045562">
    <property type="entry name" value="RecG_dom3_C"/>
</dbReference>
<dbReference type="NCBIfam" id="NF008165">
    <property type="entry name" value="PRK10917.1-3"/>
    <property type="match status" value="1"/>
</dbReference>
<keyword evidence="8" id="KW-0238">DNA-binding</keyword>
<evidence type="ECO:0000256" key="1">
    <source>
        <dbReference type="ARBA" id="ARBA00007504"/>
    </source>
</evidence>
<feature type="domain" description="Helicase ATP-binding" evidence="16">
    <location>
        <begin position="262"/>
        <end position="423"/>
    </location>
</feature>
<keyword evidence="19" id="KW-1185">Reference proteome</keyword>
<keyword evidence="7 15" id="KW-0067">ATP-binding</keyword>
<evidence type="ECO:0000256" key="14">
    <source>
        <dbReference type="ARBA" id="ARBA00048988"/>
    </source>
</evidence>
<dbReference type="NCBIfam" id="NF008168">
    <property type="entry name" value="PRK10917.2-2"/>
    <property type="match status" value="1"/>
</dbReference>
<dbReference type="InterPro" id="IPR027417">
    <property type="entry name" value="P-loop_NTPase"/>
</dbReference>
<evidence type="ECO:0000256" key="11">
    <source>
        <dbReference type="ARBA" id="ARBA00023235"/>
    </source>
</evidence>
<organism evidence="18 19">
    <name type="scientific">Fenollaria massiliensis</name>
    <dbReference type="NCBI Taxonomy" id="938288"/>
    <lineage>
        <taxon>Bacteria</taxon>
        <taxon>Bacillati</taxon>
        <taxon>Bacillota</taxon>
        <taxon>Clostridia</taxon>
        <taxon>Eubacteriales</taxon>
        <taxon>Fenollaria</taxon>
    </lineage>
</organism>
<dbReference type="InterPro" id="IPR001650">
    <property type="entry name" value="Helicase_C-like"/>
</dbReference>
<dbReference type="Pfam" id="PF17191">
    <property type="entry name" value="RecG_wedge"/>
    <property type="match status" value="1"/>
</dbReference>
<dbReference type="GO" id="GO:0043138">
    <property type="term" value="F:3'-5' DNA helicase activity"/>
    <property type="evidence" value="ECO:0007669"/>
    <property type="project" value="UniProtKB-EC"/>
</dbReference>
<evidence type="ECO:0000259" key="16">
    <source>
        <dbReference type="PROSITE" id="PS51192"/>
    </source>
</evidence>
<dbReference type="GO" id="GO:0005524">
    <property type="term" value="F:ATP binding"/>
    <property type="evidence" value="ECO:0007669"/>
    <property type="project" value="UniProtKB-KW"/>
</dbReference>
<dbReference type="InterPro" id="IPR014001">
    <property type="entry name" value="Helicase_ATP-bd"/>
</dbReference>
<dbReference type="AlphaFoldDB" id="A0A9E7IVK1"/>
<evidence type="ECO:0000256" key="8">
    <source>
        <dbReference type="ARBA" id="ARBA00023125"/>
    </source>
</evidence>
<comment type="catalytic activity">
    <reaction evidence="12 15">
        <text>Couples ATP hydrolysis with the unwinding of duplex DNA by translocating in the 3'-5' direction.</text>
        <dbReference type="EC" id="5.6.2.4"/>
    </reaction>
</comment>
<evidence type="ECO:0000259" key="17">
    <source>
        <dbReference type="PROSITE" id="PS51194"/>
    </source>
</evidence>
<evidence type="ECO:0000256" key="6">
    <source>
        <dbReference type="ARBA" id="ARBA00022806"/>
    </source>
</evidence>
<dbReference type="SUPFAM" id="SSF50249">
    <property type="entry name" value="Nucleic acid-binding proteins"/>
    <property type="match status" value="1"/>
</dbReference>
<evidence type="ECO:0000256" key="12">
    <source>
        <dbReference type="ARBA" id="ARBA00034617"/>
    </source>
</evidence>
<accession>A0A9E7IVK1</accession>
<evidence type="ECO:0000256" key="3">
    <source>
        <dbReference type="ARBA" id="ARBA00022741"/>
    </source>
</evidence>
<keyword evidence="11" id="KW-0413">Isomerase</keyword>
<dbReference type="InterPro" id="IPR033454">
    <property type="entry name" value="RecG_wedge"/>
</dbReference>
<dbReference type="CDD" id="cd04488">
    <property type="entry name" value="RecG_wedge_OBF"/>
    <property type="match status" value="1"/>
</dbReference>
<dbReference type="PROSITE" id="PS51194">
    <property type="entry name" value="HELICASE_CTER"/>
    <property type="match status" value="1"/>
</dbReference>
<name>A0A9E7IVK1_9FIRM</name>
<evidence type="ECO:0000256" key="2">
    <source>
        <dbReference type="ARBA" id="ARBA00017846"/>
    </source>
</evidence>
<reference evidence="18" key="1">
    <citation type="submission" date="2022-04" db="EMBL/GenBank/DDBJ databases">
        <title>Complete genome sequences of Ezakiella coagulans and Fenollaria massiliensis.</title>
        <authorList>
            <person name="France M.T."/>
            <person name="Clifford J."/>
            <person name="Narina S."/>
            <person name="Rutt L."/>
            <person name="Ravel J."/>
        </authorList>
    </citation>
    <scope>NUCLEOTIDE SEQUENCE</scope>
    <source>
        <strain evidence="18">C0061C2</strain>
    </source>
</reference>
<dbReference type="Proteomes" id="UP000831151">
    <property type="component" value="Chromosome"/>
</dbReference>